<protein>
    <submittedName>
        <fullName evidence="7">EamA family transporter</fullName>
    </submittedName>
</protein>
<evidence type="ECO:0000256" key="5">
    <source>
        <dbReference type="SAM" id="Phobius"/>
    </source>
</evidence>
<keyword evidence="3 5" id="KW-1133">Transmembrane helix</keyword>
<evidence type="ECO:0000259" key="6">
    <source>
        <dbReference type="Pfam" id="PF00892"/>
    </source>
</evidence>
<keyword evidence="2 5" id="KW-0812">Transmembrane</keyword>
<feature type="transmembrane region" description="Helical" evidence="5">
    <location>
        <begin position="68"/>
        <end position="89"/>
    </location>
</feature>
<comment type="subcellular location">
    <subcellularLocation>
        <location evidence="1">Membrane</location>
        <topology evidence="1">Multi-pass membrane protein</topology>
    </subcellularLocation>
</comment>
<accession>A0A6P1T4N9</accession>
<reference evidence="7 8" key="1">
    <citation type="submission" date="2019-12" db="EMBL/GenBank/DDBJ databases">
        <title>Complete genome sequence of Algicella marina strain 9Alg 56(T) isolated from the red alga Tichocarpus crinitus.</title>
        <authorList>
            <person name="Kim S.-G."/>
            <person name="Nedashkovskaya O.I."/>
        </authorList>
    </citation>
    <scope>NUCLEOTIDE SEQUENCE [LARGE SCALE GENOMIC DNA]</scope>
    <source>
        <strain evidence="7 8">9Alg 56</strain>
    </source>
</reference>
<evidence type="ECO:0000313" key="7">
    <source>
        <dbReference type="EMBL" id="QHQ36663.1"/>
    </source>
</evidence>
<dbReference type="KEGG" id="amaq:GO499_16530"/>
<dbReference type="Proteomes" id="UP000464495">
    <property type="component" value="Chromosome"/>
</dbReference>
<feature type="transmembrane region" description="Helical" evidence="5">
    <location>
        <begin position="153"/>
        <end position="173"/>
    </location>
</feature>
<dbReference type="PANTHER" id="PTHR32322:SF9">
    <property type="entry name" value="AMINO-ACID METABOLITE EFFLUX PUMP-RELATED"/>
    <property type="match status" value="1"/>
</dbReference>
<dbReference type="Pfam" id="PF00892">
    <property type="entry name" value="EamA"/>
    <property type="match status" value="2"/>
</dbReference>
<evidence type="ECO:0000256" key="1">
    <source>
        <dbReference type="ARBA" id="ARBA00004141"/>
    </source>
</evidence>
<dbReference type="PANTHER" id="PTHR32322">
    <property type="entry name" value="INNER MEMBRANE TRANSPORTER"/>
    <property type="match status" value="1"/>
</dbReference>
<evidence type="ECO:0000256" key="2">
    <source>
        <dbReference type="ARBA" id="ARBA00022692"/>
    </source>
</evidence>
<dbReference type="GO" id="GO:0016020">
    <property type="term" value="C:membrane"/>
    <property type="evidence" value="ECO:0007669"/>
    <property type="project" value="UniProtKB-SubCell"/>
</dbReference>
<evidence type="ECO:0000313" key="8">
    <source>
        <dbReference type="Proteomes" id="UP000464495"/>
    </source>
</evidence>
<feature type="transmembrane region" description="Helical" evidence="5">
    <location>
        <begin position="34"/>
        <end position="56"/>
    </location>
</feature>
<dbReference type="InterPro" id="IPR037185">
    <property type="entry name" value="EmrE-like"/>
</dbReference>
<gene>
    <name evidence="7" type="ORF">GO499_16530</name>
</gene>
<feature type="transmembrane region" description="Helical" evidence="5">
    <location>
        <begin position="217"/>
        <end position="238"/>
    </location>
</feature>
<name>A0A6P1T4N9_9RHOB</name>
<proteinExistence type="predicted"/>
<evidence type="ECO:0000256" key="3">
    <source>
        <dbReference type="ARBA" id="ARBA00022989"/>
    </source>
</evidence>
<dbReference type="AlphaFoldDB" id="A0A6P1T4N9"/>
<feature type="domain" description="EamA" evidence="6">
    <location>
        <begin position="155"/>
        <end position="285"/>
    </location>
</feature>
<organism evidence="7 8">
    <name type="scientific">Algicella marina</name>
    <dbReference type="NCBI Taxonomy" id="2683284"/>
    <lineage>
        <taxon>Bacteria</taxon>
        <taxon>Pseudomonadati</taxon>
        <taxon>Pseudomonadota</taxon>
        <taxon>Alphaproteobacteria</taxon>
        <taxon>Rhodobacterales</taxon>
        <taxon>Paracoccaceae</taxon>
        <taxon>Algicella</taxon>
    </lineage>
</organism>
<feature type="transmembrane region" description="Helical" evidence="5">
    <location>
        <begin position="185"/>
        <end position="205"/>
    </location>
</feature>
<feature type="transmembrane region" description="Helical" evidence="5">
    <location>
        <begin position="127"/>
        <end position="147"/>
    </location>
</feature>
<dbReference type="InterPro" id="IPR050638">
    <property type="entry name" value="AA-Vitamin_Transporters"/>
</dbReference>
<feature type="domain" description="EamA" evidence="6">
    <location>
        <begin position="9"/>
        <end position="141"/>
    </location>
</feature>
<dbReference type="SUPFAM" id="SSF103481">
    <property type="entry name" value="Multidrug resistance efflux transporter EmrE"/>
    <property type="match status" value="2"/>
</dbReference>
<dbReference type="EMBL" id="CP046620">
    <property type="protein sequence ID" value="QHQ36663.1"/>
    <property type="molecule type" value="Genomic_DNA"/>
</dbReference>
<keyword evidence="8" id="KW-1185">Reference proteome</keyword>
<keyword evidence="4 5" id="KW-0472">Membrane</keyword>
<feature type="transmembrane region" description="Helical" evidence="5">
    <location>
        <begin position="95"/>
        <end position="115"/>
    </location>
</feature>
<dbReference type="RefSeq" id="WP_161863210.1">
    <property type="nucleotide sequence ID" value="NZ_CP046620.1"/>
</dbReference>
<evidence type="ECO:0000256" key="4">
    <source>
        <dbReference type="ARBA" id="ARBA00023136"/>
    </source>
</evidence>
<dbReference type="InterPro" id="IPR000620">
    <property type="entry name" value="EamA_dom"/>
</dbReference>
<sequence>MSKSTVQDILLWLLLAMMWGSSYAVIKVGVAPLPVMVLVAGRMLVGSAVILAVLKLRGMRLSRRLCDWGAYAVTGLLGSVLPFLLITQGEKVVDSALASILIGVAPVVTLLLANWLIADERMTVRSIAGVCGGLAGVAVLVGPSALGGIGAHLGGQVAILAAAVCYAASTIFIRRWVRRPALEMAAGSMLVGTAVICTVAAMRGADVGAVDFDLSSLGTIVYLGLFSTACANLIYFHLVPRLGATRMAQVNFAVPVAGVVIGTVVLGEVLTAQRLLALTIICGSVWNGTTGRGRTCPPRGCVEA</sequence>
<feature type="transmembrane region" description="Helical" evidence="5">
    <location>
        <begin position="250"/>
        <end position="270"/>
    </location>
</feature>